<comment type="caution">
    <text evidence="1">The sequence shown here is derived from an EMBL/GenBank/DDBJ whole genome shotgun (WGS) entry which is preliminary data.</text>
</comment>
<dbReference type="Proteomes" id="UP000218934">
    <property type="component" value="Unassembled WGS sequence"/>
</dbReference>
<dbReference type="AlphaFoldDB" id="A0A2A4FW94"/>
<dbReference type="OrthoDB" id="7580561at2"/>
<proteinExistence type="predicted"/>
<name>A0A2A4FW94_9SPHN</name>
<dbReference type="RefSeq" id="WP_066962189.1">
    <property type="nucleotide sequence ID" value="NZ_CP023449.1"/>
</dbReference>
<keyword evidence="2" id="KW-1185">Reference proteome</keyword>
<dbReference type="EMBL" id="NWUF01000005">
    <property type="protein sequence ID" value="PCE43061.1"/>
    <property type="molecule type" value="Genomic_DNA"/>
</dbReference>
<evidence type="ECO:0000313" key="1">
    <source>
        <dbReference type="EMBL" id="PCE43061.1"/>
    </source>
</evidence>
<evidence type="ECO:0000313" key="2">
    <source>
        <dbReference type="Proteomes" id="UP000218934"/>
    </source>
</evidence>
<protein>
    <submittedName>
        <fullName evidence="1">Uncharacterized protein</fullName>
    </submittedName>
</protein>
<sequence length="91" mass="9377">MKIRIDEFRIDTAQPAEAPLDFVTLCALLAEHQAATPTARCARDGQSVLLPDPSHPAVAILLAGPGQAATSGSVPGSFHAAAAALFRDGSR</sequence>
<gene>
    <name evidence="1" type="ORF">COO09_07100</name>
</gene>
<organism evidence="1 2">
    <name type="scientific">Rhizorhabdus dicambivorans</name>
    <dbReference type="NCBI Taxonomy" id="1850238"/>
    <lineage>
        <taxon>Bacteria</taxon>
        <taxon>Pseudomonadati</taxon>
        <taxon>Pseudomonadota</taxon>
        <taxon>Alphaproteobacteria</taxon>
        <taxon>Sphingomonadales</taxon>
        <taxon>Sphingomonadaceae</taxon>
        <taxon>Rhizorhabdus</taxon>
    </lineage>
</organism>
<dbReference type="KEGG" id="rdi:CMV14_17315"/>
<accession>A0A2A4FW94</accession>
<reference evidence="1 2" key="1">
    <citation type="submission" date="2017-09" db="EMBL/GenBank/DDBJ databases">
        <title>The Catabolism of 3,6-Dichlorosalicylic acid is Initiated by the Cytochrome P450 Monooxygenase DsmABC in Rhizorhabdus dicambivorans Ndbn-20.</title>
        <authorList>
            <person name="Na L."/>
        </authorList>
    </citation>
    <scope>NUCLEOTIDE SEQUENCE [LARGE SCALE GENOMIC DNA]</scope>
    <source>
        <strain evidence="1 2">Ndbn-20m</strain>
    </source>
</reference>